<organism evidence="6 7">
    <name type="scientific">Gloeophyllum trabeum (strain ATCC 11539 / FP-39264 / Madison 617)</name>
    <name type="common">Brown rot fungus</name>
    <dbReference type="NCBI Taxonomy" id="670483"/>
    <lineage>
        <taxon>Eukaryota</taxon>
        <taxon>Fungi</taxon>
        <taxon>Dikarya</taxon>
        <taxon>Basidiomycota</taxon>
        <taxon>Agaricomycotina</taxon>
        <taxon>Agaricomycetes</taxon>
        <taxon>Gloeophyllales</taxon>
        <taxon>Gloeophyllaceae</taxon>
        <taxon>Gloeophyllum</taxon>
    </lineage>
</organism>
<dbReference type="SUPFAM" id="SSF52096">
    <property type="entry name" value="ClpP/crotonase"/>
    <property type="match status" value="1"/>
</dbReference>
<dbReference type="RefSeq" id="XP_007863249.1">
    <property type="nucleotide sequence ID" value="XM_007865058.1"/>
</dbReference>
<feature type="domain" description="Enoyl-CoA hydratase/isomerase" evidence="5">
    <location>
        <begin position="145"/>
        <end position="227"/>
    </location>
</feature>
<dbReference type="PANTHER" id="PTHR43176:SF3">
    <property type="entry name" value="3-HYDROXYISOBUTYRYL-COA HYDROLASE, MITOCHONDRIAL"/>
    <property type="match status" value="1"/>
</dbReference>
<evidence type="ECO:0000259" key="5">
    <source>
        <dbReference type="Pfam" id="PF16113"/>
    </source>
</evidence>
<feature type="domain" description="Enoyl-CoA hydratase/isomerase" evidence="5">
    <location>
        <begin position="283"/>
        <end position="426"/>
    </location>
</feature>
<reference evidence="6 7" key="1">
    <citation type="journal article" date="2012" name="Science">
        <title>The Paleozoic origin of enzymatic lignin decomposition reconstructed from 31 fungal genomes.</title>
        <authorList>
            <person name="Floudas D."/>
            <person name="Binder M."/>
            <person name="Riley R."/>
            <person name="Barry K."/>
            <person name="Blanchette R.A."/>
            <person name="Henrissat B."/>
            <person name="Martinez A.T."/>
            <person name="Otillar R."/>
            <person name="Spatafora J.W."/>
            <person name="Yadav J.S."/>
            <person name="Aerts A."/>
            <person name="Benoit I."/>
            <person name="Boyd A."/>
            <person name="Carlson A."/>
            <person name="Copeland A."/>
            <person name="Coutinho P.M."/>
            <person name="de Vries R.P."/>
            <person name="Ferreira P."/>
            <person name="Findley K."/>
            <person name="Foster B."/>
            <person name="Gaskell J."/>
            <person name="Glotzer D."/>
            <person name="Gorecki P."/>
            <person name="Heitman J."/>
            <person name="Hesse C."/>
            <person name="Hori C."/>
            <person name="Igarashi K."/>
            <person name="Jurgens J.A."/>
            <person name="Kallen N."/>
            <person name="Kersten P."/>
            <person name="Kohler A."/>
            <person name="Kuees U."/>
            <person name="Kumar T.K.A."/>
            <person name="Kuo A."/>
            <person name="LaButti K."/>
            <person name="Larrondo L.F."/>
            <person name="Lindquist E."/>
            <person name="Ling A."/>
            <person name="Lombard V."/>
            <person name="Lucas S."/>
            <person name="Lundell T."/>
            <person name="Martin R."/>
            <person name="McLaughlin D.J."/>
            <person name="Morgenstern I."/>
            <person name="Morin E."/>
            <person name="Murat C."/>
            <person name="Nagy L.G."/>
            <person name="Nolan M."/>
            <person name="Ohm R.A."/>
            <person name="Patyshakuliyeva A."/>
            <person name="Rokas A."/>
            <person name="Ruiz-Duenas F.J."/>
            <person name="Sabat G."/>
            <person name="Salamov A."/>
            <person name="Samejima M."/>
            <person name="Schmutz J."/>
            <person name="Slot J.C."/>
            <person name="St John F."/>
            <person name="Stenlid J."/>
            <person name="Sun H."/>
            <person name="Sun S."/>
            <person name="Syed K."/>
            <person name="Tsang A."/>
            <person name="Wiebenga A."/>
            <person name="Young D."/>
            <person name="Pisabarro A."/>
            <person name="Eastwood D.C."/>
            <person name="Martin F."/>
            <person name="Cullen D."/>
            <person name="Grigoriev I.V."/>
            <person name="Hibbett D.S."/>
        </authorList>
    </citation>
    <scope>NUCLEOTIDE SEQUENCE [LARGE SCALE GENOMIC DNA]</scope>
    <source>
        <strain evidence="6 7">ATCC 11539</strain>
    </source>
</reference>
<dbReference type="EMBL" id="KB469298">
    <property type="protein sequence ID" value="EPQ57925.1"/>
    <property type="molecule type" value="Genomic_DNA"/>
</dbReference>
<dbReference type="AlphaFoldDB" id="S7RTB2"/>
<dbReference type="CDD" id="cd06558">
    <property type="entry name" value="crotonase-like"/>
    <property type="match status" value="1"/>
</dbReference>
<dbReference type="PANTHER" id="PTHR43176">
    <property type="entry name" value="3-HYDROXYISOBUTYRYL-COA HYDROLASE-RELATED"/>
    <property type="match status" value="1"/>
</dbReference>
<dbReference type="GO" id="GO:0006574">
    <property type="term" value="P:L-valine catabolic process"/>
    <property type="evidence" value="ECO:0007669"/>
    <property type="project" value="TreeGrafter"/>
</dbReference>
<dbReference type="GO" id="GO:0005739">
    <property type="term" value="C:mitochondrion"/>
    <property type="evidence" value="ECO:0007669"/>
    <property type="project" value="TreeGrafter"/>
</dbReference>
<dbReference type="Proteomes" id="UP000030669">
    <property type="component" value="Unassembled WGS sequence"/>
</dbReference>
<protein>
    <recommendedName>
        <fullName evidence="2">3-hydroxyisobutyryl-CoA hydrolase</fullName>
        <ecNumber evidence="2">3.1.2.4</ecNumber>
    </recommendedName>
</protein>
<dbReference type="GeneID" id="19308225"/>
<evidence type="ECO:0000256" key="3">
    <source>
        <dbReference type="ARBA" id="ARBA00022801"/>
    </source>
</evidence>
<name>S7RTB2_GLOTA</name>
<keyword evidence="3" id="KW-0378">Hydrolase</keyword>
<dbReference type="GO" id="GO:0003860">
    <property type="term" value="F:3-hydroxyisobutyryl-CoA hydrolase activity"/>
    <property type="evidence" value="ECO:0007669"/>
    <property type="project" value="UniProtKB-EC"/>
</dbReference>
<feature type="region of interest" description="Disordered" evidence="4">
    <location>
        <begin position="241"/>
        <end position="269"/>
    </location>
</feature>
<feature type="domain" description="Enoyl-CoA hydratase/isomerase" evidence="5">
    <location>
        <begin position="42"/>
        <end position="139"/>
    </location>
</feature>
<dbReference type="HOGENOM" id="CLU_009834_22_0_1"/>
<dbReference type="Pfam" id="PF16113">
    <property type="entry name" value="ECH_2"/>
    <property type="match status" value="3"/>
</dbReference>
<dbReference type="Gene3D" id="3.90.226.10">
    <property type="entry name" value="2-enoyl-CoA Hydratase, Chain A, domain 1"/>
    <property type="match status" value="3"/>
</dbReference>
<dbReference type="InterPro" id="IPR045004">
    <property type="entry name" value="ECH_dom"/>
</dbReference>
<dbReference type="OMA" id="AYRNNEH"/>
<dbReference type="InterPro" id="IPR029045">
    <property type="entry name" value="ClpP/crotonase-like_dom_sf"/>
</dbReference>
<evidence type="ECO:0000313" key="6">
    <source>
        <dbReference type="EMBL" id="EPQ57925.1"/>
    </source>
</evidence>
<comment type="catalytic activity">
    <reaction evidence="1">
        <text>3-hydroxy-2-methylpropanoyl-CoA + H2O = 3-hydroxy-2-methylpropanoate + CoA + H(+)</text>
        <dbReference type="Rhea" id="RHEA:20888"/>
        <dbReference type="ChEBI" id="CHEBI:11805"/>
        <dbReference type="ChEBI" id="CHEBI:15377"/>
        <dbReference type="ChEBI" id="CHEBI:15378"/>
        <dbReference type="ChEBI" id="CHEBI:57287"/>
        <dbReference type="ChEBI" id="CHEBI:57340"/>
        <dbReference type="EC" id="3.1.2.4"/>
    </reaction>
</comment>
<dbReference type="eggNOG" id="KOG1684">
    <property type="taxonomic scope" value="Eukaryota"/>
</dbReference>
<dbReference type="KEGG" id="gtr:GLOTRDRAFT_71852"/>
<feature type="compositionally biased region" description="Low complexity" evidence="4">
    <location>
        <begin position="256"/>
        <end position="268"/>
    </location>
</feature>
<dbReference type="InterPro" id="IPR032259">
    <property type="entry name" value="HIBYL-CoA-H"/>
</dbReference>
<evidence type="ECO:0000313" key="7">
    <source>
        <dbReference type="Proteomes" id="UP000030669"/>
    </source>
</evidence>
<evidence type="ECO:0000256" key="2">
    <source>
        <dbReference type="ARBA" id="ARBA00011915"/>
    </source>
</evidence>
<dbReference type="OrthoDB" id="1737613at2759"/>
<gene>
    <name evidence="6" type="ORF">GLOTRDRAFT_71852</name>
</gene>
<evidence type="ECO:0000256" key="4">
    <source>
        <dbReference type="SAM" id="MobiDB-lite"/>
    </source>
</evidence>
<accession>S7RTB2</accession>
<proteinExistence type="predicted"/>
<evidence type="ECO:0000256" key="1">
    <source>
        <dbReference type="ARBA" id="ARBA00001709"/>
    </source>
</evidence>
<keyword evidence="7" id="KW-1185">Reference proteome</keyword>
<dbReference type="STRING" id="670483.S7RTB2"/>
<dbReference type="EC" id="3.1.2.4" evidence="2"/>
<sequence length="533" mass="57286">MAPSSSASRVGAVLGHLSSRSMASSSAGAQDVILFESHLSSRTYILNRDKKLNALDQTMLDVLRPKIEEWASADLCKLVIGRGNGRAFCAGGDVASVVTQAANPSTRPRAIEFFKREFELDYLLAALGKPYVAVMDGITSTSCSTKIGYCPDVGASAFLARLDGELGTYLALTSEIISGREVYELGLATHFVPSTSLPALLRALQALEEPSWEAVDATIEGFYIAPEELGVGGDFEGQVNKEQAEGVPPSERYARTQGGQPQTQAPGQSSVLVLPTGPHSGAVRAAIDRAFSRPSVAGILHELSYLAEHGLALPSASNAEAEKEQVKKWAGRVKGVLGMRSPTSLVVSLEAQRRGREAVRGEPASALERALRMELGIATAFVNGASPDFSTGVRAVLIDKLPKDQRPAWEPSTVDAVPVDDILEKFFNPSSPYYKPASRLEIPESFAARPINNPNQFALPSEQEIESVIKGSHRTSGDFGLTVEEVVAKCERDLAPGSRKSRRTKGGIREKVADIVRRKCDVDAEGKWVKWRG</sequence>